<organism evidence="1 2">
    <name type="scientific">Hoeflea algicola</name>
    <dbReference type="NCBI Taxonomy" id="2983763"/>
    <lineage>
        <taxon>Bacteria</taxon>
        <taxon>Pseudomonadati</taxon>
        <taxon>Pseudomonadota</taxon>
        <taxon>Alphaproteobacteria</taxon>
        <taxon>Hyphomicrobiales</taxon>
        <taxon>Rhizobiaceae</taxon>
        <taxon>Hoeflea</taxon>
    </lineage>
</organism>
<keyword evidence="2" id="KW-1185">Reference proteome</keyword>
<protein>
    <submittedName>
        <fullName evidence="1">Tyrosine phosphatase family protein</fullName>
    </submittedName>
</protein>
<proteinExistence type="predicted"/>
<dbReference type="PROSITE" id="PS00383">
    <property type="entry name" value="TYR_PHOSPHATASE_1"/>
    <property type="match status" value="1"/>
</dbReference>
<dbReference type="InterPro" id="IPR029021">
    <property type="entry name" value="Prot-tyrosine_phosphatase-like"/>
</dbReference>
<dbReference type="RefSeq" id="WP_267653215.1">
    <property type="nucleotide sequence ID" value="NZ_JAOVZR010000001.1"/>
</dbReference>
<accession>A0ABT3Z7D3</accession>
<evidence type="ECO:0000313" key="1">
    <source>
        <dbReference type="EMBL" id="MCY0147616.1"/>
    </source>
</evidence>
<comment type="caution">
    <text evidence="1">The sequence shown here is derived from an EMBL/GenBank/DDBJ whole genome shotgun (WGS) entry which is preliminary data.</text>
</comment>
<sequence length="187" mass="20617">MSYLVVCRLNQIAESAVLHRAREMISLMAENQSFHRPAVIDANRHLTLGVNDISEARQGLVAPAEIHVDRIIRFARGWDRRAPLLIHCWMGISRSPAAAAIAALAVEPDQDEMALAERLRTASPFVTPNSRLIEIGDELLGRDGRLVRAIRAIGRGADTFEGSRFCFAIKPGDTVPEATPDRSRRGS</sequence>
<evidence type="ECO:0000313" key="2">
    <source>
        <dbReference type="Proteomes" id="UP001073227"/>
    </source>
</evidence>
<reference evidence="1" key="1">
    <citation type="submission" date="2022-10" db="EMBL/GenBank/DDBJ databases">
        <title>Hoeflea sp. G2-23, isolated from marine algae.</title>
        <authorList>
            <person name="Kristyanto S."/>
            <person name="Kim J.M."/>
            <person name="Jeon C.O."/>
        </authorList>
    </citation>
    <scope>NUCLEOTIDE SEQUENCE</scope>
    <source>
        <strain evidence="1">G2-23</strain>
    </source>
</reference>
<dbReference type="Proteomes" id="UP001073227">
    <property type="component" value="Unassembled WGS sequence"/>
</dbReference>
<dbReference type="EMBL" id="JAOVZR010000001">
    <property type="protein sequence ID" value="MCY0147616.1"/>
    <property type="molecule type" value="Genomic_DNA"/>
</dbReference>
<dbReference type="Gene3D" id="3.90.190.10">
    <property type="entry name" value="Protein tyrosine phosphatase superfamily"/>
    <property type="match status" value="1"/>
</dbReference>
<name>A0ABT3Z7D3_9HYPH</name>
<dbReference type="InterPro" id="IPR016130">
    <property type="entry name" value="Tyr_Pase_AS"/>
</dbReference>
<gene>
    <name evidence="1" type="ORF">OEG84_07780</name>
</gene>
<dbReference type="SUPFAM" id="SSF52799">
    <property type="entry name" value="(Phosphotyrosine protein) phosphatases II"/>
    <property type="match status" value="1"/>
</dbReference>